<proteinExistence type="predicted"/>
<sequence>MEWLTHGTITTGEPRESAPEQEQELVHVIAFHLPVDVVFPAKHNWTLSIIISFIKREWNVSYTLCGVSRLLNDLGLSYTKPTYALAKAAPVK</sequence>
<dbReference type="AlphaFoldDB" id="A0A9X6U842"/>
<dbReference type="InterPro" id="IPR025959">
    <property type="entry name" value="Winged_HTH_dom"/>
</dbReference>
<organism evidence="2 3">
    <name type="scientific">Bacillus cereus</name>
    <dbReference type="NCBI Taxonomy" id="1396"/>
    <lineage>
        <taxon>Bacteria</taxon>
        <taxon>Bacillati</taxon>
        <taxon>Bacillota</taxon>
        <taxon>Bacilli</taxon>
        <taxon>Bacillales</taxon>
        <taxon>Bacillaceae</taxon>
        <taxon>Bacillus</taxon>
        <taxon>Bacillus cereus group</taxon>
    </lineage>
</organism>
<evidence type="ECO:0000259" key="1">
    <source>
        <dbReference type="Pfam" id="PF13592"/>
    </source>
</evidence>
<reference evidence="2 3" key="1">
    <citation type="submission" date="2017-09" db="EMBL/GenBank/DDBJ databases">
        <title>Large-scale bioinformatics analysis of Bacillus genomes uncovers conserved roles of natural products in bacterial physiology.</title>
        <authorList>
            <consortium name="Agbiome Team Llc"/>
            <person name="Bleich R.M."/>
            <person name="Kirk G.J."/>
            <person name="Santa Maria K.C."/>
            <person name="Allen S.E."/>
            <person name="Farag S."/>
            <person name="Shank E.A."/>
            <person name="Bowers A."/>
        </authorList>
    </citation>
    <scope>NUCLEOTIDE SEQUENCE [LARGE SCALE GENOMIC DNA]</scope>
    <source>
        <strain evidence="2 3">AFS027647</strain>
    </source>
</reference>
<dbReference type="EMBL" id="NUAN01000170">
    <property type="protein sequence ID" value="PEN88351.1"/>
    <property type="molecule type" value="Genomic_DNA"/>
</dbReference>
<evidence type="ECO:0000313" key="3">
    <source>
        <dbReference type="Proteomes" id="UP000220691"/>
    </source>
</evidence>
<comment type="caution">
    <text evidence="2">The sequence shown here is derived from an EMBL/GenBank/DDBJ whole genome shotgun (WGS) entry which is preliminary data.</text>
</comment>
<gene>
    <name evidence="2" type="ORF">CN553_23530</name>
</gene>
<protein>
    <recommendedName>
        <fullName evidence="1">Winged helix-turn helix domain-containing protein</fullName>
    </recommendedName>
</protein>
<evidence type="ECO:0000313" key="2">
    <source>
        <dbReference type="EMBL" id="PEN88351.1"/>
    </source>
</evidence>
<dbReference type="Pfam" id="PF13592">
    <property type="entry name" value="HTH_33"/>
    <property type="match status" value="1"/>
</dbReference>
<name>A0A9X6U842_BACCE</name>
<feature type="domain" description="Winged helix-turn helix" evidence="1">
    <location>
        <begin position="44"/>
        <end position="90"/>
    </location>
</feature>
<dbReference type="Proteomes" id="UP000220691">
    <property type="component" value="Unassembled WGS sequence"/>
</dbReference>
<accession>A0A9X6U842</accession>